<sequence length="70" mass="7847">MKKLLLVGALALGVVGLVGCEENSYYFEGKLQKESRIQEIIEDRLESQLGEENDMEIDVDVNIMEEAGDE</sequence>
<keyword evidence="2" id="KW-1185">Reference proteome</keyword>
<dbReference type="Proteomes" id="UP000241367">
    <property type="component" value="Segment"/>
</dbReference>
<dbReference type="EMBL" id="MG983742">
    <property type="protein sequence ID" value="AVO23063.1"/>
    <property type="molecule type" value="Genomic_DNA"/>
</dbReference>
<evidence type="ECO:0000313" key="2">
    <source>
        <dbReference type="Proteomes" id="UP000241367"/>
    </source>
</evidence>
<reference evidence="2" key="1">
    <citation type="submission" date="2018-02" db="EMBL/GenBank/DDBJ databases">
        <authorList>
            <person name="Cohen D.B."/>
            <person name="Kent A.D."/>
        </authorList>
    </citation>
    <scope>NUCLEOTIDE SEQUENCE [LARGE SCALE GENOMIC DNA]</scope>
</reference>
<organism evidence="1 2">
    <name type="scientific">Bacillus phage Anath</name>
    <dbReference type="NCBI Taxonomy" id="2108114"/>
    <lineage>
        <taxon>Viruses</taxon>
        <taxon>Duplodnaviria</taxon>
        <taxon>Heunggongvirae</taxon>
        <taxon>Uroviricota</taxon>
        <taxon>Caudoviricetes</taxon>
        <taxon>Ehrlichviridae</taxon>
        <taxon>Anathvirus</taxon>
        <taxon>Anathvirus anath</taxon>
    </lineage>
</organism>
<protein>
    <recommendedName>
        <fullName evidence="3">Lipoprotein</fullName>
    </recommendedName>
</protein>
<evidence type="ECO:0008006" key="3">
    <source>
        <dbReference type="Google" id="ProtNLM"/>
    </source>
</evidence>
<proteinExistence type="predicted"/>
<name>A0A2P1JUR3_9CAUD</name>
<dbReference type="PROSITE" id="PS51257">
    <property type="entry name" value="PROKAR_LIPOPROTEIN"/>
    <property type="match status" value="1"/>
</dbReference>
<accession>A0A2P1JUR3</accession>
<evidence type="ECO:0000313" key="1">
    <source>
        <dbReference type="EMBL" id="AVO23063.1"/>
    </source>
</evidence>